<sequence length="139" mass="15241">MAMDEDECLHRYGLHPVGADLDEVRGLLRVHIRLEQQAQGDGDTELTKLCCVQLFNAGRLDDVLLIWTAKCASMDAGCSIDIQLLCGSGLTRTKAYLLSQCLPEAEAALQRLLDCEKAGGFEDFSVEGHSAQYAAYYTP</sequence>
<accession>A0ABV2UFC0</accession>
<dbReference type="EMBL" id="JBEXIP010000027">
    <property type="protein sequence ID" value="MET8436557.1"/>
    <property type="molecule type" value="Genomic_DNA"/>
</dbReference>
<name>A0ABV2UFC0_9ACTN</name>
<proteinExistence type="predicted"/>
<dbReference type="RefSeq" id="WP_356501798.1">
    <property type="nucleotide sequence ID" value="NZ_JBEXEF010000078.1"/>
</dbReference>
<gene>
    <name evidence="1" type="ORF">ABZV61_27990</name>
</gene>
<evidence type="ECO:0000313" key="2">
    <source>
        <dbReference type="Proteomes" id="UP001550044"/>
    </source>
</evidence>
<dbReference type="Proteomes" id="UP001550044">
    <property type="component" value="Unassembled WGS sequence"/>
</dbReference>
<protein>
    <submittedName>
        <fullName evidence="1">Uncharacterized protein</fullName>
    </submittedName>
</protein>
<comment type="caution">
    <text evidence="1">The sequence shown here is derived from an EMBL/GenBank/DDBJ whole genome shotgun (WGS) entry which is preliminary data.</text>
</comment>
<organism evidence="1 2">
    <name type="scientific">Streptomyces sp. 900116325</name>
    <dbReference type="NCBI Taxonomy" id="3154295"/>
    <lineage>
        <taxon>Bacteria</taxon>
        <taxon>Bacillati</taxon>
        <taxon>Actinomycetota</taxon>
        <taxon>Actinomycetes</taxon>
        <taxon>Kitasatosporales</taxon>
        <taxon>Streptomycetaceae</taxon>
        <taxon>Streptomyces</taxon>
    </lineage>
</organism>
<keyword evidence="2" id="KW-1185">Reference proteome</keyword>
<evidence type="ECO:0000313" key="1">
    <source>
        <dbReference type="EMBL" id="MET8436557.1"/>
    </source>
</evidence>
<reference evidence="1 2" key="1">
    <citation type="submission" date="2024-06" db="EMBL/GenBank/DDBJ databases">
        <title>The Natural Products Discovery Center: Release of the First 8490 Sequenced Strains for Exploring Actinobacteria Biosynthetic Diversity.</title>
        <authorList>
            <person name="Kalkreuter E."/>
            <person name="Kautsar S.A."/>
            <person name="Yang D."/>
            <person name="Bader C.D."/>
            <person name="Teijaro C.N."/>
            <person name="Fluegel L."/>
            <person name="Davis C.M."/>
            <person name="Simpson J.R."/>
            <person name="Lauterbach L."/>
            <person name="Steele A.D."/>
            <person name="Gui C."/>
            <person name="Meng S."/>
            <person name="Li G."/>
            <person name="Viehrig K."/>
            <person name="Ye F."/>
            <person name="Su P."/>
            <person name="Kiefer A.F."/>
            <person name="Nichols A."/>
            <person name="Cepeda A.J."/>
            <person name="Yan W."/>
            <person name="Fan B."/>
            <person name="Jiang Y."/>
            <person name="Adhikari A."/>
            <person name="Zheng C.-J."/>
            <person name="Schuster L."/>
            <person name="Cowan T.M."/>
            <person name="Smanski M.J."/>
            <person name="Chevrette M.G."/>
            <person name="De Carvalho L.P.S."/>
            <person name="Shen B."/>
        </authorList>
    </citation>
    <scope>NUCLEOTIDE SEQUENCE [LARGE SCALE GENOMIC DNA]</scope>
    <source>
        <strain evidence="1 2">NPDC005137</strain>
    </source>
</reference>